<gene>
    <name evidence="7" type="ORF">SAMN05446037_1005193</name>
</gene>
<dbReference type="SUPFAM" id="SSF53807">
    <property type="entry name" value="Helical backbone' metal receptor"/>
    <property type="match status" value="1"/>
</dbReference>
<dbReference type="InterPro" id="IPR002491">
    <property type="entry name" value="ABC_transptr_periplasmic_BD"/>
</dbReference>
<protein>
    <submittedName>
        <fullName evidence="7">Iron complex transport system substrate-binding protein</fullName>
    </submittedName>
</protein>
<comment type="subcellular location">
    <subcellularLocation>
        <location evidence="1">Cell envelope</location>
    </subcellularLocation>
</comment>
<dbReference type="Gene3D" id="3.40.50.1980">
    <property type="entry name" value="Nitrogenase molybdenum iron protein domain"/>
    <property type="match status" value="2"/>
</dbReference>
<dbReference type="GO" id="GO:1901678">
    <property type="term" value="P:iron coordination entity transport"/>
    <property type="evidence" value="ECO:0007669"/>
    <property type="project" value="UniProtKB-ARBA"/>
</dbReference>
<dbReference type="Proteomes" id="UP000198304">
    <property type="component" value="Unassembled WGS sequence"/>
</dbReference>
<feature type="compositionally biased region" description="Polar residues" evidence="5">
    <location>
        <begin position="27"/>
        <end position="46"/>
    </location>
</feature>
<organism evidence="7 8">
    <name type="scientific">Anaerovirgula multivorans</name>
    <dbReference type="NCBI Taxonomy" id="312168"/>
    <lineage>
        <taxon>Bacteria</taxon>
        <taxon>Bacillati</taxon>
        <taxon>Bacillota</taxon>
        <taxon>Clostridia</taxon>
        <taxon>Peptostreptococcales</taxon>
        <taxon>Natronincolaceae</taxon>
        <taxon>Anaerovirgula</taxon>
    </lineage>
</organism>
<reference evidence="7 8" key="1">
    <citation type="submission" date="2017-06" db="EMBL/GenBank/DDBJ databases">
        <authorList>
            <person name="Kim H.J."/>
            <person name="Triplett B.A."/>
        </authorList>
    </citation>
    <scope>NUCLEOTIDE SEQUENCE [LARGE SCALE GENOMIC DNA]</scope>
    <source>
        <strain evidence="7 8">SCA</strain>
    </source>
</reference>
<sequence length="326" mass="35547">MKRKKITVVLAIVLVLVIALVGCGDSSHPQSTTSSDGHQTDMQTKNTVKDDLGREVTIPENPQRILALNGNTMEALFNLGITPVGKVEEYKIRQEGVELPSVGAAGNINIEAVYKLQPDLIIAHARKQNNLVKELENTGATVYYFNPDSVGKNPLIDVNTSLGDLLDKQEAAQAYIEHITSIAEELKQQISEQTDIKTAILIQDGDTITAAQTTTGYGSVLTLLGIENIVPENLPSSGKENWVPFDIESILANNPDLVLILAPSNDPENNKAVLKKFKNDQKWAGLDAVKNDKITILPFKVNPFRSSAETMLKTTAETILKISQQP</sequence>
<dbReference type="PANTHER" id="PTHR30532:SF1">
    <property type="entry name" value="IRON(3+)-HYDROXAMATE-BINDING PROTEIN FHUD"/>
    <property type="match status" value="1"/>
</dbReference>
<comment type="similarity">
    <text evidence="2">Belongs to the bacterial solute-binding protein 8 family.</text>
</comment>
<dbReference type="AlphaFoldDB" id="A0A239CHZ0"/>
<evidence type="ECO:0000256" key="3">
    <source>
        <dbReference type="ARBA" id="ARBA00022448"/>
    </source>
</evidence>
<name>A0A239CHZ0_9FIRM</name>
<dbReference type="RefSeq" id="WP_089282229.1">
    <property type="nucleotide sequence ID" value="NZ_FZOJ01000005.1"/>
</dbReference>
<dbReference type="GO" id="GO:0030288">
    <property type="term" value="C:outer membrane-bounded periplasmic space"/>
    <property type="evidence" value="ECO:0007669"/>
    <property type="project" value="TreeGrafter"/>
</dbReference>
<evidence type="ECO:0000256" key="5">
    <source>
        <dbReference type="SAM" id="MobiDB-lite"/>
    </source>
</evidence>
<evidence type="ECO:0000256" key="1">
    <source>
        <dbReference type="ARBA" id="ARBA00004196"/>
    </source>
</evidence>
<feature type="domain" description="Fe/B12 periplasmic-binding" evidence="6">
    <location>
        <begin position="64"/>
        <end position="326"/>
    </location>
</feature>
<evidence type="ECO:0000313" key="7">
    <source>
        <dbReference type="EMBL" id="SNS19074.1"/>
    </source>
</evidence>
<proteinExistence type="inferred from homology"/>
<evidence type="ECO:0000313" key="8">
    <source>
        <dbReference type="Proteomes" id="UP000198304"/>
    </source>
</evidence>
<keyword evidence="3" id="KW-0813">Transport</keyword>
<dbReference type="InterPro" id="IPR051313">
    <property type="entry name" value="Bact_iron-sidero_bind"/>
</dbReference>
<keyword evidence="4" id="KW-0732">Signal</keyword>
<feature type="region of interest" description="Disordered" evidence="5">
    <location>
        <begin position="27"/>
        <end position="47"/>
    </location>
</feature>
<evidence type="ECO:0000256" key="2">
    <source>
        <dbReference type="ARBA" id="ARBA00008814"/>
    </source>
</evidence>
<evidence type="ECO:0000256" key="4">
    <source>
        <dbReference type="ARBA" id="ARBA00022729"/>
    </source>
</evidence>
<dbReference type="PROSITE" id="PS50983">
    <property type="entry name" value="FE_B12_PBP"/>
    <property type="match status" value="1"/>
</dbReference>
<dbReference type="EMBL" id="FZOJ01000005">
    <property type="protein sequence ID" value="SNS19074.1"/>
    <property type="molecule type" value="Genomic_DNA"/>
</dbReference>
<dbReference type="PANTHER" id="PTHR30532">
    <property type="entry name" value="IRON III DICITRATE-BINDING PERIPLASMIC PROTEIN"/>
    <property type="match status" value="1"/>
</dbReference>
<dbReference type="PROSITE" id="PS51257">
    <property type="entry name" value="PROKAR_LIPOPROTEIN"/>
    <property type="match status" value="1"/>
</dbReference>
<keyword evidence="8" id="KW-1185">Reference proteome</keyword>
<accession>A0A239CHZ0</accession>
<dbReference type="OrthoDB" id="9816357at2"/>
<evidence type="ECO:0000259" key="6">
    <source>
        <dbReference type="PROSITE" id="PS50983"/>
    </source>
</evidence>
<dbReference type="Pfam" id="PF01497">
    <property type="entry name" value="Peripla_BP_2"/>
    <property type="match status" value="1"/>
</dbReference>